<feature type="domain" description="Histidine kinase" evidence="9">
    <location>
        <begin position="141"/>
        <end position="355"/>
    </location>
</feature>
<dbReference type="InterPro" id="IPR004358">
    <property type="entry name" value="Sig_transdc_His_kin-like_C"/>
</dbReference>
<dbReference type="SUPFAM" id="SSF55874">
    <property type="entry name" value="ATPase domain of HSP90 chaperone/DNA topoisomerase II/histidine kinase"/>
    <property type="match status" value="1"/>
</dbReference>
<dbReference type="EC" id="2.7.13.3" evidence="3"/>
<evidence type="ECO:0000313" key="11">
    <source>
        <dbReference type="EMBL" id="RFZ76911.1"/>
    </source>
</evidence>
<keyword evidence="8" id="KW-0812">Transmembrane</keyword>
<dbReference type="InterPro" id="IPR036890">
    <property type="entry name" value="HATPase_C_sf"/>
</dbReference>
<dbReference type="InterPro" id="IPR050351">
    <property type="entry name" value="BphY/WalK/GraS-like"/>
</dbReference>
<dbReference type="EMBL" id="BRPJ01000030">
    <property type="protein sequence ID" value="GLB29775.1"/>
    <property type="molecule type" value="Genomic_DNA"/>
</dbReference>
<name>A0A3E2N7P2_9FIRM</name>
<keyword evidence="6 11" id="KW-0418">Kinase</keyword>
<reference evidence="11 12" key="1">
    <citation type="submission" date="2018-07" db="EMBL/GenBank/DDBJ databases">
        <title>New species, Clostridium PI-S10-A1B.</title>
        <authorList>
            <person name="Krishna G."/>
            <person name="Summeta K."/>
            <person name="Shikha S."/>
            <person name="Prabhu P.B."/>
            <person name="Suresh K."/>
        </authorList>
    </citation>
    <scope>NUCLEOTIDE SEQUENCE [LARGE SCALE GENOMIC DNA]</scope>
    <source>
        <strain evidence="11 12">PI-S10-A1B</strain>
    </source>
</reference>
<dbReference type="Gene3D" id="1.10.287.130">
    <property type="match status" value="1"/>
</dbReference>
<dbReference type="Proteomes" id="UP001419084">
    <property type="component" value="Unassembled WGS sequence"/>
</dbReference>
<feature type="transmembrane region" description="Helical" evidence="8">
    <location>
        <begin position="57"/>
        <end position="77"/>
    </location>
</feature>
<dbReference type="GO" id="GO:0005886">
    <property type="term" value="C:plasma membrane"/>
    <property type="evidence" value="ECO:0007669"/>
    <property type="project" value="TreeGrafter"/>
</dbReference>
<dbReference type="RefSeq" id="WP_117418877.1">
    <property type="nucleotide sequence ID" value="NZ_BRPJ01000030.1"/>
</dbReference>
<dbReference type="InterPro" id="IPR005467">
    <property type="entry name" value="His_kinase_dom"/>
</dbReference>
<evidence type="ECO:0000256" key="8">
    <source>
        <dbReference type="SAM" id="Phobius"/>
    </source>
</evidence>
<evidence type="ECO:0000313" key="12">
    <source>
        <dbReference type="Proteomes" id="UP000260680"/>
    </source>
</evidence>
<comment type="catalytic activity">
    <reaction evidence="1">
        <text>ATP + protein L-histidine = ADP + protein N-phospho-L-histidine.</text>
        <dbReference type="EC" id="2.7.13.3"/>
    </reaction>
</comment>
<accession>A0A3E2N7P2</accession>
<dbReference type="PANTHER" id="PTHR45453:SF1">
    <property type="entry name" value="PHOSPHATE REGULON SENSOR PROTEIN PHOR"/>
    <property type="match status" value="1"/>
</dbReference>
<evidence type="ECO:0000256" key="7">
    <source>
        <dbReference type="ARBA" id="ARBA00023012"/>
    </source>
</evidence>
<keyword evidence="4" id="KW-0597">Phosphoprotein</keyword>
<evidence type="ECO:0000256" key="4">
    <source>
        <dbReference type="ARBA" id="ARBA00022553"/>
    </source>
</evidence>
<keyword evidence="8" id="KW-1133">Transmembrane helix</keyword>
<dbReference type="Proteomes" id="UP000260680">
    <property type="component" value="Unassembled WGS sequence"/>
</dbReference>
<dbReference type="PRINTS" id="PR00344">
    <property type="entry name" value="BCTRLSENSOR"/>
</dbReference>
<dbReference type="GO" id="GO:0016036">
    <property type="term" value="P:cellular response to phosphate starvation"/>
    <property type="evidence" value="ECO:0007669"/>
    <property type="project" value="TreeGrafter"/>
</dbReference>
<dbReference type="InterPro" id="IPR003661">
    <property type="entry name" value="HisK_dim/P_dom"/>
</dbReference>
<comment type="caution">
    <text evidence="11">The sequence shown here is derived from an EMBL/GenBank/DDBJ whole genome shotgun (WGS) entry which is preliminary data.</text>
</comment>
<comment type="subcellular location">
    <subcellularLocation>
        <location evidence="2">Membrane</location>
    </subcellularLocation>
</comment>
<dbReference type="EMBL" id="QOHO01000071">
    <property type="protein sequence ID" value="RFZ76911.1"/>
    <property type="molecule type" value="Genomic_DNA"/>
</dbReference>
<dbReference type="GO" id="GO:0000155">
    <property type="term" value="F:phosphorelay sensor kinase activity"/>
    <property type="evidence" value="ECO:0007669"/>
    <property type="project" value="InterPro"/>
</dbReference>
<proteinExistence type="predicted"/>
<evidence type="ECO:0000256" key="3">
    <source>
        <dbReference type="ARBA" id="ARBA00012438"/>
    </source>
</evidence>
<dbReference type="PROSITE" id="PS50109">
    <property type="entry name" value="HIS_KIN"/>
    <property type="match status" value="1"/>
</dbReference>
<dbReference type="CDD" id="cd00082">
    <property type="entry name" value="HisKA"/>
    <property type="match status" value="1"/>
</dbReference>
<keyword evidence="8" id="KW-0472">Membrane</keyword>
<sequence length="355" mass="41566">MFKEKQKRLKCNRKLFLHLILTLLFYTVSGWILRIVFDYYYSKTHTSIIMWINLRVDLFQFLYLIIGYIGIFMYFWCKPWRYLYEIINAAEVIYKKNDTVVKLSEPLKEIETQLNQIKMSILMADQAIKVAESKKSEMVAYIAHDIRTPLTSIIGYLSLIKDMPELSVKKRQEYLEILLDKAMHLEQMVNEFFDITQYNTQKIQINKQEIDLYYLFIQLTDEFYPMIKKKGNTLKLDIAKNLSCNIDSEKMSRAFGNLLKNAINYSFPKTEIFISAKKCNDKLIIVFRNQGETLSESELSQIFEKFNRLDKSRTSGLGGAGLGLSIAKEIVQLHCGEIIAQSENETITFMITIPD</sequence>
<keyword evidence="7" id="KW-0902">Two-component regulatory system</keyword>
<dbReference type="Pfam" id="PF02518">
    <property type="entry name" value="HATPase_c"/>
    <property type="match status" value="1"/>
</dbReference>
<keyword evidence="5" id="KW-0808">Transferase</keyword>
<dbReference type="Gene3D" id="3.30.565.10">
    <property type="entry name" value="Histidine kinase-like ATPase, C-terminal domain"/>
    <property type="match status" value="1"/>
</dbReference>
<dbReference type="PANTHER" id="PTHR45453">
    <property type="entry name" value="PHOSPHATE REGULON SENSOR PROTEIN PHOR"/>
    <property type="match status" value="1"/>
</dbReference>
<dbReference type="SMART" id="SM00388">
    <property type="entry name" value="HisKA"/>
    <property type="match status" value="1"/>
</dbReference>
<evidence type="ECO:0000256" key="1">
    <source>
        <dbReference type="ARBA" id="ARBA00000085"/>
    </source>
</evidence>
<dbReference type="GO" id="GO:0004721">
    <property type="term" value="F:phosphoprotein phosphatase activity"/>
    <property type="evidence" value="ECO:0007669"/>
    <property type="project" value="TreeGrafter"/>
</dbReference>
<reference evidence="10 13" key="2">
    <citation type="journal article" date="2024" name="Int. J. Syst. Evol. Microbiol.">
        <title>Lacrimispora brassicae sp. nov. isolated from fermented cabbage, and proposal of Clostridium indicum Gundawar et al. 2019 and Clostridium methoxybenzovorans Mechichi et al. 1999 as heterotypic synonyms of Lacrimispora amygdalina (Parshina et al. 2003) Haas and Blanchard 2020 and Lacrimispora indolis (McClung and McCoy 1957) Haas and Blanchard 2020, respectively.</title>
        <authorList>
            <person name="Kobayashi H."/>
            <person name="Tanizawa Y."/>
            <person name="Sakamoto M."/>
            <person name="Ohkuma M."/>
            <person name="Tohno M."/>
        </authorList>
    </citation>
    <scope>NUCLEOTIDE SEQUENCE [LARGE SCALE GENOMIC DNA]</scope>
    <source>
        <strain evidence="10 13">DSM 12857</strain>
    </source>
</reference>
<dbReference type="OrthoDB" id="9792991at2"/>
<evidence type="ECO:0000313" key="13">
    <source>
        <dbReference type="Proteomes" id="UP001419084"/>
    </source>
</evidence>
<dbReference type="Pfam" id="PF00512">
    <property type="entry name" value="HisKA"/>
    <property type="match status" value="1"/>
</dbReference>
<evidence type="ECO:0000256" key="6">
    <source>
        <dbReference type="ARBA" id="ARBA00022777"/>
    </source>
</evidence>
<gene>
    <name evidence="11" type="ORF">DS742_20765</name>
    <name evidence="10" type="ORF">LAD12857_16980</name>
</gene>
<dbReference type="InterPro" id="IPR036097">
    <property type="entry name" value="HisK_dim/P_sf"/>
</dbReference>
<protein>
    <recommendedName>
        <fullName evidence="3">histidine kinase</fullName>
        <ecNumber evidence="3">2.7.13.3</ecNumber>
    </recommendedName>
</protein>
<organism evidence="11 12">
    <name type="scientific">Lacrimispora amygdalina</name>
    <dbReference type="NCBI Taxonomy" id="253257"/>
    <lineage>
        <taxon>Bacteria</taxon>
        <taxon>Bacillati</taxon>
        <taxon>Bacillota</taxon>
        <taxon>Clostridia</taxon>
        <taxon>Lachnospirales</taxon>
        <taxon>Lachnospiraceae</taxon>
        <taxon>Lacrimispora</taxon>
    </lineage>
</organism>
<feature type="transmembrane region" description="Helical" evidence="8">
    <location>
        <begin position="15"/>
        <end position="37"/>
    </location>
</feature>
<dbReference type="FunFam" id="3.30.565.10:FF:000006">
    <property type="entry name" value="Sensor histidine kinase WalK"/>
    <property type="match status" value="1"/>
</dbReference>
<dbReference type="AlphaFoldDB" id="A0A3E2N7P2"/>
<dbReference type="InterPro" id="IPR003594">
    <property type="entry name" value="HATPase_dom"/>
</dbReference>
<evidence type="ECO:0000259" key="9">
    <source>
        <dbReference type="PROSITE" id="PS50109"/>
    </source>
</evidence>
<keyword evidence="13" id="KW-1185">Reference proteome</keyword>
<evidence type="ECO:0000256" key="2">
    <source>
        <dbReference type="ARBA" id="ARBA00004370"/>
    </source>
</evidence>
<evidence type="ECO:0000313" key="10">
    <source>
        <dbReference type="EMBL" id="GLB29775.1"/>
    </source>
</evidence>
<dbReference type="SUPFAM" id="SSF47384">
    <property type="entry name" value="Homodimeric domain of signal transducing histidine kinase"/>
    <property type="match status" value="1"/>
</dbReference>
<dbReference type="SMART" id="SM00387">
    <property type="entry name" value="HATPase_c"/>
    <property type="match status" value="1"/>
</dbReference>
<evidence type="ECO:0000256" key="5">
    <source>
        <dbReference type="ARBA" id="ARBA00022679"/>
    </source>
</evidence>